<protein>
    <submittedName>
        <fullName evidence="2">Uncharacterized protein</fullName>
    </submittedName>
</protein>
<gene>
    <name evidence="2" type="ORF">NPX13_g5576</name>
</gene>
<feature type="region of interest" description="Disordered" evidence="1">
    <location>
        <begin position="97"/>
        <end position="369"/>
    </location>
</feature>
<evidence type="ECO:0000256" key="1">
    <source>
        <dbReference type="SAM" id="MobiDB-lite"/>
    </source>
</evidence>
<feature type="compositionally biased region" description="Basic and acidic residues" evidence="1">
    <location>
        <begin position="177"/>
        <end position="192"/>
    </location>
</feature>
<dbReference type="Proteomes" id="UP001148614">
    <property type="component" value="Unassembled WGS sequence"/>
</dbReference>
<sequence>MSSQPLDRNGPAYFFGDEGFYPVARPQFPPSPLPYHPSQLPGAVASHQPGPFYPPPPPPLEPFPSQYFSSQYERRYENIHPGQPPPIPLREMFSITDDFIDDGGSTGLPVPQSESSDSFLSPPTSAERFRSRVDQSSQVNPTAVIPPHASTQAPLGFGQSVIQSSQSSHKGKATPSKPKEDDPKDQADEIPPKRILPFPNPKKRKAQVAQPEEPRRTKIIFTKPPSATVATTAPQDKQKSARASTSLRKRGGKARAPVPQTRGSSNQKPSDKNSPSFQPSSDLVDHDISHTPLSHRTSQQNDTSGPPPLPIQDMSDFLSFGRRDTAKYPTHKRSMSQGTTVSGTSTTRSIGTATKGSVPGAKAKDSPKPRIKIDEAMVLKTSMRDLVNARLRQGNVNALRLLRGEDCN</sequence>
<evidence type="ECO:0000313" key="2">
    <source>
        <dbReference type="EMBL" id="KAJ3570883.1"/>
    </source>
</evidence>
<name>A0A9W8NDF7_9PEZI</name>
<proteinExistence type="predicted"/>
<feature type="compositionally biased region" description="Polar residues" evidence="1">
    <location>
        <begin position="261"/>
        <end position="281"/>
    </location>
</feature>
<feature type="compositionally biased region" description="Polar residues" evidence="1">
    <location>
        <begin position="112"/>
        <end position="124"/>
    </location>
</feature>
<comment type="caution">
    <text evidence="2">The sequence shown here is derived from an EMBL/GenBank/DDBJ whole genome shotgun (WGS) entry which is preliminary data.</text>
</comment>
<feature type="region of interest" description="Disordered" evidence="1">
    <location>
        <begin position="31"/>
        <end position="66"/>
    </location>
</feature>
<keyword evidence="3" id="KW-1185">Reference proteome</keyword>
<reference evidence="2" key="1">
    <citation type="submission" date="2022-07" db="EMBL/GenBank/DDBJ databases">
        <title>Genome Sequence of Xylaria arbuscula.</title>
        <authorList>
            <person name="Buettner E."/>
        </authorList>
    </citation>
    <scope>NUCLEOTIDE SEQUENCE</scope>
    <source>
        <strain evidence="2">VT107</strain>
    </source>
</reference>
<feature type="compositionally biased region" description="Polar residues" evidence="1">
    <location>
        <begin position="228"/>
        <end position="246"/>
    </location>
</feature>
<feature type="compositionally biased region" description="Polar residues" evidence="1">
    <location>
        <begin position="291"/>
        <end position="304"/>
    </location>
</feature>
<accession>A0A9W8NDF7</accession>
<feature type="compositionally biased region" description="Low complexity" evidence="1">
    <location>
        <begin position="335"/>
        <end position="354"/>
    </location>
</feature>
<dbReference type="EMBL" id="JANPWZ010000890">
    <property type="protein sequence ID" value="KAJ3570883.1"/>
    <property type="molecule type" value="Genomic_DNA"/>
</dbReference>
<organism evidence="2 3">
    <name type="scientific">Xylaria arbuscula</name>
    <dbReference type="NCBI Taxonomy" id="114810"/>
    <lineage>
        <taxon>Eukaryota</taxon>
        <taxon>Fungi</taxon>
        <taxon>Dikarya</taxon>
        <taxon>Ascomycota</taxon>
        <taxon>Pezizomycotina</taxon>
        <taxon>Sordariomycetes</taxon>
        <taxon>Xylariomycetidae</taxon>
        <taxon>Xylariales</taxon>
        <taxon>Xylariaceae</taxon>
        <taxon>Xylaria</taxon>
    </lineage>
</organism>
<feature type="compositionally biased region" description="Pro residues" evidence="1">
    <location>
        <begin position="51"/>
        <end position="62"/>
    </location>
</feature>
<dbReference type="AlphaFoldDB" id="A0A9W8NDF7"/>
<evidence type="ECO:0000313" key="3">
    <source>
        <dbReference type="Proteomes" id="UP001148614"/>
    </source>
</evidence>